<feature type="region of interest" description="Disordered" evidence="1">
    <location>
        <begin position="255"/>
        <end position="290"/>
    </location>
</feature>
<feature type="region of interest" description="Disordered" evidence="1">
    <location>
        <begin position="214"/>
        <end position="237"/>
    </location>
</feature>
<feature type="region of interest" description="Disordered" evidence="1">
    <location>
        <begin position="448"/>
        <end position="481"/>
    </location>
</feature>
<feature type="compositionally biased region" description="Basic and acidic residues" evidence="1">
    <location>
        <begin position="598"/>
        <end position="611"/>
    </location>
</feature>
<feature type="region of interest" description="Disordered" evidence="1">
    <location>
        <begin position="689"/>
        <end position="710"/>
    </location>
</feature>
<proteinExistence type="predicted"/>
<feature type="region of interest" description="Disordered" evidence="1">
    <location>
        <begin position="1524"/>
        <end position="1546"/>
    </location>
</feature>
<feature type="compositionally biased region" description="Polar residues" evidence="1">
    <location>
        <begin position="1110"/>
        <end position="1120"/>
    </location>
</feature>
<protein>
    <submittedName>
        <fullName evidence="2">Uncharacterized protein</fullName>
    </submittedName>
</protein>
<organism evidence="2 3">
    <name type="scientific">Mytilus galloprovincialis</name>
    <name type="common">Mediterranean mussel</name>
    <dbReference type="NCBI Taxonomy" id="29158"/>
    <lineage>
        <taxon>Eukaryota</taxon>
        <taxon>Metazoa</taxon>
        <taxon>Spiralia</taxon>
        <taxon>Lophotrochozoa</taxon>
        <taxon>Mollusca</taxon>
        <taxon>Bivalvia</taxon>
        <taxon>Autobranchia</taxon>
        <taxon>Pteriomorphia</taxon>
        <taxon>Mytilida</taxon>
        <taxon>Mytiloidea</taxon>
        <taxon>Mytilidae</taxon>
        <taxon>Mytilinae</taxon>
        <taxon>Mytilus</taxon>
    </lineage>
</organism>
<feature type="compositionally biased region" description="Basic and acidic residues" evidence="1">
    <location>
        <begin position="542"/>
        <end position="576"/>
    </location>
</feature>
<evidence type="ECO:0000256" key="1">
    <source>
        <dbReference type="SAM" id="MobiDB-lite"/>
    </source>
</evidence>
<keyword evidence="3" id="KW-1185">Reference proteome</keyword>
<feature type="compositionally biased region" description="Basic residues" evidence="1">
    <location>
        <begin position="2235"/>
        <end position="2247"/>
    </location>
</feature>
<evidence type="ECO:0000313" key="2">
    <source>
        <dbReference type="EMBL" id="VDI25480.1"/>
    </source>
</evidence>
<reference evidence="2" key="1">
    <citation type="submission" date="2018-11" db="EMBL/GenBank/DDBJ databases">
        <authorList>
            <person name="Alioto T."/>
            <person name="Alioto T."/>
        </authorList>
    </citation>
    <scope>NUCLEOTIDE SEQUENCE</scope>
</reference>
<dbReference type="OrthoDB" id="6108234at2759"/>
<feature type="compositionally biased region" description="Basic residues" evidence="1">
    <location>
        <begin position="2185"/>
        <end position="2199"/>
    </location>
</feature>
<feature type="compositionally biased region" description="Polar residues" evidence="1">
    <location>
        <begin position="2162"/>
        <end position="2182"/>
    </location>
</feature>
<feature type="compositionally biased region" description="Acidic residues" evidence="1">
    <location>
        <begin position="2425"/>
        <end position="2436"/>
    </location>
</feature>
<feature type="region of interest" description="Disordered" evidence="1">
    <location>
        <begin position="1952"/>
        <end position="2006"/>
    </location>
</feature>
<feature type="compositionally biased region" description="Basic and acidic residues" evidence="1">
    <location>
        <begin position="449"/>
        <end position="481"/>
    </location>
</feature>
<feature type="region of interest" description="Disordered" evidence="1">
    <location>
        <begin position="2162"/>
        <end position="2265"/>
    </location>
</feature>
<feature type="region of interest" description="Disordered" evidence="1">
    <location>
        <begin position="501"/>
        <end position="611"/>
    </location>
</feature>
<gene>
    <name evidence="2" type="ORF">MGAL_10B088601</name>
</gene>
<dbReference type="Proteomes" id="UP000596742">
    <property type="component" value="Unassembled WGS sequence"/>
</dbReference>
<comment type="caution">
    <text evidence="2">The sequence shown here is derived from an EMBL/GenBank/DDBJ whole genome shotgun (WGS) entry which is preliminary data.</text>
</comment>
<feature type="compositionally biased region" description="Polar residues" evidence="1">
    <location>
        <begin position="1952"/>
        <end position="1967"/>
    </location>
</feature>
<feature type="compositionally biased region" description="Basic and acidic residues" evidence="1">
    <location>
        <begin position="1099"/>
        <end position="1109"/>
    </location>
</feature>
<name>A0A8B6DWV6_MYTGA</name>
<feature type="compositionally biased region" description="Polar residues" evidence="1">
    <location>
        <begin position="2408"/>
        <end position="2422"/>
    </location>
</feature>
<sequence>MSGEPPVGHPCHQLSNPSAQLFWCRHCMTGFPDPMQRWRHSKECKAISTQKKYGGYNHSNQQIHPFLSKYESPTPSPQSETSTPNKKKRMDLKCYICKKEFVTINEMRDHVKRPCNKPEMKNELKDTFDSLISANEEDSDDSVSQNEDKVTNQIETLLKAAQILQQKKDQLKQFSNSNGSSEQISVPENSDIDQDSSDLKSQYTMLDLVKRAKVERKKNGSQKKLDGNSEDVNSSQVMSNADKLDEALKIYDFISDTPEPSPHPLETCASKPEMSPLHLDQSPCQQGQSPHGQEVLPCDLETTICKPDASPCNADLENDGKEISTESLNKTYIVSSHQPQTSDCNKIPKITLKLVTGEKPKSEVWGIGAALPKRIRKRKSKDFFDDFPTKIKKKEMTLKEMQDKLLKNKVKQKIDNRIKLKINKKEQLITDVKDIEIEKESPLESDIVSENKKEKNNNKTKKKNDIKTKTKEAKNAKTLKTRNDGKKNLVVVLTDCLSNEKTATDSKKPTRAARSVKKAVNGKQKPLLKTKVPQKQKNGKVGTKERAVVNSNKAKDKKSYIKEGNKTIDRKTEKSKTAVLNSSKTKPQSKQKPATKLKASDSKKNMAQKLKNEKPVKCKACERTFKTRDMLIKHNQIPCRMRNTRTMTQIILRPKKSVVHTLPLTQRQINAAKRRKQIAGKLSILDNSTRGTVQSERQSEKQEKPKKLAKSRKRLISPYFTFCITPKDKSQIFEPLDCETLSEKDRYFYKLGMFSISLRKTTEEKVENTEVDKAEVSEELKPCEITIDSHTDIQSLPSFTSNGSEISPPILEKVSEISKNSDVENDSAKVIISQESLDPPDIVNILSAADVKRRARDTVKTSLSCQDQLELTNSPSFMSPVSNVVSVTSPYNGQPCQTPPSDGAAGLLVEIVKSPTITNGANSSIAVNSSQEEKCYKKVTEIENDKENRGDNIVMPEIIKRDVGVSCDGDDILKEMENCKYFDGFSVGLKLIKPRGKALLEKISKDAEISSQTRSSHCVAETKFGTNRKLTYTVTLGIQTERSFLKMKSKPLKSTEKESLKCKESQCLENENKKHTKCKENLIPEKEIRKKKELSFLEKSNAKSKESPSLEKSNANSKGSLTYDKVIRNKSNSNLSGIKSTENVKEKQEERNLFHSIADLISAPVEKKGITPQEALFDSILPSRKVTFDDILEIGNAHLKKHNYEKAEDISDRQSITEVEIVLPKGSKIAQLCTDIDWLESADLRPVKSAPIQQKVNVNKIESSISASTFSRKDFNYDIGQKVTTSSSETDLSFMNKAIPNFCESKHVCDIFVSSTPSIVFSDSQKSIKDRSKPEEVYVYPNKPIMSTEIDSVSVRRAQPSKVDEELNKNSSNNLLELIAKTMGTIPEEAKQKFEKSVMSLLTSATSPMDTMAGGVSTKSKRSKEGQIIIMNNTTDSDLFSSDITVIDDEPTNNDHIAKRICNDRVIRPSNFCTASKFENKSQNKSARDFSSRNFIDLKRSQENDFTSKTSNFCTASKLQMEEENTSLRDSSSQNSVDFKRSQDNDFSNKSVEHSWIHVDEMNNKSETCIPIDDSSEQFFQFCSSANKLDDVKRETSSRSMINFMDSNNTYKPFTGFNDTKSISNQSWTPISQNSKMTTKQAPTLVSENSRTNLLLTPPIHYSGSNFNVKSDSLASRRRSPRPPNIITNNQVQLNTLNNGNKDDIHDISDTDSPTLVTNFDFEDYAEHLKEETFFTTDSLSPIPPVSIIPSSEQPLSDILFRKSPGPFNYSKKGNAAVITHNVAPLNLIQSPNNPKTVQKSEAFLKPLAIDCNQSKEDESYICDISPPLEGPTHISPIDLAKVASAKMTNELILKSQGFGHHGLLQLSNRSMPSPNIALLQQKSPQIYGSPKNFSPLGNVDQQKSIQDYPPIVQRGNSQDNSILNNHHSHFDTSFSPVQLIDVHLNTYKPNSIPSSKAFSQNRQQPTAPSPDVERWDKRQNVIVSPSFNQNRPKNVENGQDLSKQKQRHNVNILRNNNKPHERRQSLPAKTNYLNSNQQQSMAPEYVVSEKSRNTSMSTKSDNYINSCTEPQDAILDMIDKSNKFQNHFVPKKNDKIQPNSNAMDKIQDQFAGSRKNVQDSSVQNRMEKLQDHFIPSKMNKIQEHLMSRKSDKVQDRFLSQNKDQVQDHLTSSPSSNVSPGFQYQRKHQKMAAHHRQTHMKNSDSSSGESPKSSSKVDPYSRVHHVPQHEALSHSQRKYHDHSHGKSKFQNTSRIPHQEMSTQSLHLKEQTVSKGRIDKFQPVLQQSEALSLSTRLCTEQAHHQSSLSNMHRSQSFDQPHVKSHLSFQHAPPCSEQSAVCSPIPSSSASYVASSKGSVFDFQNSIHSVRQISNQGLLSNSNQGLEFTGLMNRDRFSNSQVHRQMSAPCNLTNKPKVSSNVVPNTDYEDVSSPEEVEVYPTTPQKKEIPQKLLPPYQLENETISIHSSDKGQSSRVNIPEHFDFKSSLNPRVQYVGQRNVVDSGNRVFQEQRRMPPNFYLPPRLVHKPSDMFDPSVQFEFGTGDISDSILDNI</sequence>
<feature type="compositionally biased region" description="Basic residues" evidence="1">
    <location>
        <begin position="526"/>
        <end position="538"/>
    </location>
</feature>
<feature type="compositionally biased region" description="Basic and acidic residues" evidence="1">
    <location>
        <begin position="697"/>
        <end position="706"/>
    </location>
</feature>
<feature type="region of interest" description="Disordered" evidence="1">
    <location>
        <begin position="1099"/>
        <end position="1125"/>
    </location>
</feature>
<feature type="compositionally biased region" description="Polar residues" evidence="1">
    <location>
        <begin position="174"/>
        <end position="188"/>
    </location>
</feature>
<feature type="compositionally biased region" description="Polar residues" evidence="1">
    <location>
        <begin position="1528"/>
        <end position="1537"/>
    </location>
</feature>
<feature type="compositionally biased region" description="Low complexity" evidence="1">
    <location>
        <begin position="71"/>
        <end position="84"/>
    </location>
</feature>
<dbReference type="EMBL" id="UYJE01004152">
    <property type="protein sequence ID" value="VDI25480.1"/>
    <property type="molecule type" value="Genomic_DNA"/>
</dbReference>
<evidence type="ECO:0000313" key="3">
    <source>
        <dbReference type="Proteomes" id="UP000596742"/>
    </source>
</evidence>
<feature type="region of interest" description="Disordered" evidence="1">
    <location>
        <begin position="67"/>
        <end position="87"/>
    </location>
</feature>
<feature type="region of interest" description="Disordered" evidence="1">
    <location>
        <begin position="2408"/>
        <end position="2444"/>
    </location>
</feature>
<feature type="compositionally biased region" description="Polar residues" evidence="1">
    <location>
        <begin position="2248"/>
        <end position="2265"/>
    </location>
</feature>
<feature type="compositionally biased region" description="Low complexity" evidence="1">
    <location>
        <begin position="2203"/>
        <end position="2216"/>
    </location>
</feature>
<feature type="region of interest" description="Disordered" evidence="1">
    <location>
        <begin position="171"/>
        <end position="198"/>
    </location>
</feature>
<accession>A0A8B6DWV6</accession>
<feature type="compositionally biased region" description="Polar residues" evidence="1">
    <location>
        <begin position="1982"/>
        <end position="2002"/>
    </location>
</feature>